<feature type="transmembrane region" description="Helical" evidence="10">
    <location>
        <begin position="461"/>
        <end position="483"/>
    </location>
</feature>
<keyword evidence="7 10" id="KW-1133">Transmembrane helix</keyword>
<evidence type="ECO:0000256" key="5">
    <source>
        <dbReference type="ARBA" id="ARBA00022741"/>
    </source>
</evidence>
<dbReference type="PANTHER" id="PTHR48041">
    <property type="entry name" value="ABC TRANSPORTER G FAMILY MEMBER 28"/>
    <property type="match status" value="1"/>
</dbReference>
<dbReference type="GO" id="GO:0005524">
    <property type="term" value="F:ATP binding"/>
    <property type="evidence" value="ECO:0007669"/>
    <property type="project" value="UniProtKB-KW"/>
</dbReference>
<dbReference type="InterPro" id="IPR003439">
    <property type="entry name" value="ABC_transporter-like_ATP-bd"/>
</dbReference>
<evidence type="ECO:0000256" key="7">
    <source>
        <dbReference type="ARBA" id="ARBA00022989"/>
    </source>
</evidence>
<dbReference type="PANTHER" id="PTHR48041:SF139">
    <property type="entry name" value="PROTEIN SCARLET"/>
    <property type="match status" value="1"/>
</dbReference>
<accession>A0A9D4P4I8</accession>
<keyword evidence="5" id="KW-0547">Nucleotide-binding</keyword>
<dbReference type="InterPro" id="IPR043926">
    <property type="entry name" value="ABCG_dom"/>
</dbReference>
<evidence type="ECO:0000256" key="10">
    <source>
        <dbReference type="SAM" id="Phobius"/>
    </source>
</evidence>
<evidence type="ECO:0000256" key="3">
    <source>
        <dbReference type="ARBA" id="ARBA00022448"/>
    </source>
</evidence>
<dbReference type="Pfam" id="PF01061">
    <property type="entry name" value="ABC2_membrane"/>
    <property type="match status" value="1"/>
</dbReference>
<evidence type="ECO:0000256" key="6">
    <source>
        <dbReference type="ARBA" id="ARBA00022840"/>
    </source>
</evidence>
<feature type="transmembrane region" description="Helical" evidence="10">
    <location>
        <begin position="495"/>
        <end position="517"/>
    </location>
</feature>
<feature type="transmembrane region" description="Helical" evidence="10">
    <location>
        <begin position="672"/>
        <end position="694"/>
    </location>
</feature>
<dbReference type="InterPro" id="IPR003593">
    <property type="entry name" value="AAA+_ATPase"/>
</dbReference>
<dbReference type="CDD" id="cd03213">
    <property type="entry name" value="ABCG_EPDR"/>
    <property type="match status" value="1"/>
</dbReference>
<dbReference type="SUPFAM" id="SSF52540">
    <property type="entry name" value="P-loop containing nucleoside triphosphate hydrolases"/>
    <property type="match status" value="1"/>
</dbReference>
<dbReference type="Pfam" id="PF19055">
    <property type="entry name" value="ABC2_membrane_7"/>
    <property type="match status" value="1"/>
</dbReference>
<keyword evidence="8 10" id="KW-0472">Membrane</keyword>
<dbReference type="GO" id="GO:0005886">
    <property type="term" value="C:plasma membrane"/>
    <property type="evidence" value="ECO:0007669"/>
    <property type="project" value="TreeGrafter"/>
</dbReference>
<evidence type="ECO:0000256" key="4">
    <source>
        <dbReference type="ARBA" id="ARBA00022692"/>
    </source>
</evidence>
<keyword evidence="4 10" id="KW-0812">Transmembrane</keyword>
<dbReference type="SMART" id="SM00382">
    <property type="entry name" value="AAA"/>
    <property type="match status" value="1"/>
</dbReference>
<evidence type="ECO:0000313" key="12">
    <source>
        <dbReference type="EMBL" id="KAH7642935.1"/>
    </source>
</evidence>
<reference evidence="12" key="2">
    <citation type="journal article" date="2021" name="World Allergy Organ. J.">
        <title>Chromosome-level assembly of Dermatophagoides farinae genome and transcriptome reveals two novel allergens Der f 37 and Der f 39.</title>
        <authorList>
            <person name="Chen J."/>
            <person name="Cai Z."/>
            <person name="Fan D."/>
            <person name="Hu J."/>
            <person name="Hou Y."/>
            <person name="He Y."/>
            <person name="Zhang Z."/>
            <person name="Zhao Z."/>
            <person name="Gao P."/>
            <person name="Hu W."/>
            <person name="Sun J."/>
            <person name="Li J."/>
            <person name="Ji K."/>
        </authorList>
    </citation>
    <scope>NUCLEOTIDE SEQUENCE</scope>
    <source>
        <strain evidence="12">JKM2019</strain>
    </source>
</reference>
<evidence type="ECO:0000256" key="2">
    <source>
        <dbReference type="ARBA" id="ARBA00005814"/>
    </source>
</evidence>
<gene>
    <name evidence="12" type="ORF">HUG17_9626</name>
</gene>
<feature type="domain" description="ABC transporter" evidence="11">
    <location>
        <begin position="49"/>
        <end position="293"/>
    </location>
</feature>
<proteinExistence type="inferred from homology"/>
<evidence type="ECO:0000256" key="1">
    <source>
        <dbReference type="ARBA" id="ARBA00004141"/>
    </source>
</evidence>
<dbReference type="PROSITE" id="PS50893">
    <property type="entry name" value="ABC_TRANSPORTER_2"/>
    <property type="match status" value="1"/>
</dbReference>
<dbReference type="Gene3D" id="3.40.50.300">
    <property type="entry name" value="P-loop containing nucleotide triphosphate hydrolases"/>
    <property type="match status" value="1"/>
</dbReference>
<dbReference type="Proteomes" id="UP000828236">
    <property type="component" value="Unassembled WGS sequence"/>
</dbReference>
<dbReference type="InterPro" id="IPR017871">
    <property type="entry name" value="ABC_transporter-like_CS"/>
</dbReference>
<protein>
    <submittedName>
        <fullName evidence="12">Abc transporter sub-family g-like protein 22</fullName>
    </submittedName>
</protein>
<dbReference type="GO" id="GO:0016887">
    <property type="term" value="F:ATP hydrolysis activity"/>
    <property type="evidence" value="ECO:0007669"/>
    <property type="project" value="InterPro"/>
</dbReference>
<name>A0A9D4P4I8_DERFA</name>
<comment type="subcellular location">
    <subcellularLocation>
        <location evidence="1">Membrane</location>
        <topology evidence="1">Multi-pass membrane protein</topology>
    </subcellularLocation>
</comment>
<dbReference type="PROSITE" id="PS00211">
    <property type="entry name" value="ABC_TRANSPORTER_1"/>
    <property type="match status" value="1"/>
</dbReference>
<feature type="region of interest" description="Disordered" evidence="9">
    <location>
        <begin position="1"/>
        <end position="26"/>
    </location>
</feature>
<dbReference type="InterPro" id="IPR013525">
    <property type="entry name" value="ABC2_TM"/>
</dbReference>
<keyword evidence="3" id="KW-0813">Transport</keyword>
<evidence type="ECO:0000259" key="11">
    <source>
        <dbReference type="PROSITE" id="PS50893"/>
    </source>
</evidence>
<evidence type="ECO:0000256" key="8">
    <source>
        <dbReference type="ARBA" id="ARBA00023136"/>
    </source>
</evidence>
<sequence length="697" mass="77857">MSSSDSTVAAATAAAGPNDVPSSSSLSTPSFTPASITWHNVNVWARPSVSVLDTITFKSQPHGSQIIKNVSGKVKAGSTLAIMGASGAGKTTLLNVLNCRNLSNFHVDGVIRINDRLADIDMITSMSAYVQQEDMFLPTLTVREHLIFQAMVRIPSTVSETAKIARVDQVMRELGLDKCADTRVGGSRYFKGISGGELKRLSFAAEVLTNPSIMFCDEPTSGLDSFMAANLVSIINKMARSGRTIICTIHQPSSETFEMFQNLLLLADGRVAYFGEIKSALEHFATIGLQCPENYNPADFFVHELAVVPGKEMECRKKINRICDYFEREKQNLDSLQASFHSSSFSTTIRSKRNRPSRYKTNRWQQYVALAWRSHLTVIREPALTYVRLTQALMNSIVLGLIFYSQNYDQRGVWNMNGALFLLIVNMTTQNSFAVINVFCSELPIFIREHNNGMYTVDAYFVCKNLAEIPIFVCIPIIFVTIYYYTLNLYPAFDAYLYCMLIAIIISACGVSFGYLISCLCRNTDVALSFGPPFIMPFQLLGGYFLNTHSIPPYLRWTKWISWFYYGFDALAVNQWRNVAILDCTDTPPPPPPSSTSPMTHAAATATTTIMTMATALSQSTSSNYSFGNDNIGIEEQQQQQQQQSSGQMCFKNGQDVLQFLSLGIQPEWLDFFGILSLMILLRFFAYLTLLFIARKR</sequence>
<dbReference type="AlphaFoldDB" id="A0A9D4P4I8"/>
<dbReference type="InterPro" id="IPR050352">
    <property type="entry name" value="ABCG_transporters"/>
</dbReference>
<evidence type="ECO:0000256" key="9">
    <source>
        <dbReference type="SAM" id="MobiDB-lite"/>
    </source>
</evidence>
<dbReference type="GO" id="GO:0140359">
    <property type="term" value="F:ABC-type transporter activity"/>
    <property type="evidence" value="ECO:0007669"/>
    <property type="project" value="InterPro"/>
</dbReference>
<feature type="transmembrane region" description="Helical" evidence="10">
    <location>
        <begin position="526"/>
        <end position="546"/>
    </location>
</feature>
<dbReference type="Pfam" id="PF00005">
    <property type="entry name" value="ABC_tran"/>
    <property type="match status" value="1"/>
</dbReference>
<keyword evidence="6" id="KW-0067">ATP-binding</keyword>
<dbReference type="EMBL" id="SDOV01000003">
    <property type="protein sequence ID" value="KAH7642935.1"/>
    <property type="molecule type" value="Genomic_DNA"/>
</dbReference>
<organism evidence="12">
    <name type="scientific">Dermatophagoides farinae</name>
    <name type="common">American house dust mite</name>
    <dbReference type="NCBI Taxonomy" id="6954"/>
    <lineage>
        <taxon>Eukaryota</taxon>
        <taxon>Metazoa</taxon>
        <taxon>Ecdysozoa</taxon>
        <taxon>Arthropoda</taxon>
        <taxon>Chelicerata</taxon>
        <taxon>Arachnida</taxon>
        <taxon>Acari</taxon>
        <taxon>Acariformes</taxon>
        <taxon>Sarcoptiformes</taxon>
        <taxon>Astigmata</taxon>
        <taxon>Psoroptidia</taxon>
        <taxon>Analgoidea</taxon>
        <taxon>Pyroglyphidae</taxon>
        <taxon>Dermatophagoidinae</taxon>
        <taxon>Dermatophagoides</taxon>
    </lineage>
</organism>
<dbReference type="InterPro" id="IPR027417">
    <property type="entry name" value="P-loop_NTPase"/>
</dbReference>
<dbReference type="OrthoDB" id="6496307at2759"/>
<feature type="transmembrane region" description="Helical" evidence="10">
    <location>
        <begin position="416"/>
        <end position="440"/>
    </location>
</feature>
<comment type="similarity">
    <text evidence="2">Belongs to the ABC transporter superfamily. ABCG family. Eye pigment precursor importer (TC 3.A.1.204) subfamily.</text>
</comment>
<comment type="caution">
    <text evidence="12">The sequence shown here is derived from an EMBL/GenBank/DDBJ whole genome shotgun (WGS) entry which is preliminary data.</text>
</comment>
<reference evidence="12" key="1">
    <citation type="submission" date="2020-06" db="EMBL/GenBank/DDBJ databases">
        <authorList>
            <person name="Ji K."/>
            <person name="Li J."/>
        </authorList>
    </citation>
    <scope>NUCLEOTIDE SEQUENCE</scope>
    <source>
        <strain evidence="12">JKM2019</strain>
        <tissue evidence="12">Whole body</tissue>
    </source>
</reference>